<dbReference type="Proteomes" id="UP000323426">
    <property type="component" value="Unassembled WGS sequence"/>
</dbReference>
<dbReference type="PANTHER" id="PTHR43546:SF9">
    <property type="entry name" value="L-ASCORBATE-6-PHOSPHATE LACTONASE ULAG-RELATED"/>
    <property type="match status" value="1"/>
</dbReference>
<dbReference type="RefSeq" id="WP_150092456.1">
    <property type="nucleotide sequence ID" value="NZ_VWSF01000027.1"/>
</dbReference>
<comment type="caution">
    <text evidence="3">The sequence shown here is derived from an EMBL/GenBank/DDBJ whole genome shotgun (WGS) entry which is preliminary data.</text>
</comment>
<dbReference type="InterPro" id="IPR050114">
    <property type="entry name" value="UPF0173_UPF0282_UlaG_hydrolase"/>
</dbReference>
<evidence type="ECO:0000256" key="1">
    <source>
        <dbReference type="ARBA" id="ARBA00022801"/>
    </source>
</evidence>
<dbReference type="EMBL" id="VWSF01000027">
    <property type="protein sequence ID" value="KAA5540384.1"/>
    <property type="molecule type" value="Genomic_DNA"/>
</dbReference>
<dbReference type="Pfam" id="PF23023">
    <property type="entry name" value="Anti-Pycsar_Apyc1"/>
    <property type="match status" value="1"/>
</dbReference>
<feature type="domain" description="Metallo-beta-lactamase" evidence="2">
    <location>
        <begin position="17"/>
        <end position="207"/>
    </location>
</feature>
<dbReference type="InterPro" id="IPR036866">
    <property type="entry name" value="RibonucZ/Hydroxyglut_hydro"/>
</dbReference>
<keyword evidence="1 3" id="KW-0378">Hydrolase</keyword>
<dbReference type="InterPro" id="IPR001279">
    <property type="entry name" value="Metallo-B-lactamas"/>
</dbReference>
<dbReference type="GO" id="GO:0016787">
    <property type="term" value="F:hydrolase activity"/>
    <property type="evidence" value="ECO:0007669"/>
    <property type="project" value="UniProtKB-KW"/>
</dbReference>
<dbReference type="PANTHER" id="PTHR43546">
    <property type="entry name" value="UPF0173 METAL-DEPENDENT HYDROLASE MJ1163-RELATED"/>
    <property type="match status" value="1"/>
</dbReference>
<gene>
    <name evidence="3" type="ORF">F0145_23025</name>
</gene>
<proteinExistence type="predicted"/>
<dbReference type="SUPFAM" id="SSF56281">
    <property type="entry name" value="Metallo-hydrolase/oxidoreductase"/>
    <property type="match status" value="1"/>
</dbReference>
<accession>A0A5M6CYT8</accession>
<dbReference type="SMART" id="SM00849">
    <property type="entry name" value="Lactamase_B"/>
    <property type="match status" value="1"/>
</dbReference>
<reference evidence="3 4" key="1">
    <citation type="submission" date="2019-09" db="EMBL/GenBank/DDBJ databases">
        <title>Genome sequence and assembly of Adhaeribacter sp.</title>
        <authorList>
            <person name="Chhetri G."/>
        </authorList>
    </citation>
    <scope>NUCLEOTIDE SEQUENCE [LARGE SCALE GENOMIC DNA]</scope>
    <source>
        <strain evidence="3 4">DK36</strain>
    </source>
</reference>
<evidence type="ECO:0000259" key="2">
    <source>
        <dbReference type="SMART" id="SM00849"/>
    </source>
</evidence>
<name>A0A5M6CYT8_9BACT</name>
<evidence type="ECO:0000313" key="3">
    <source>
        <dbReference type="EMBL" id="KAA5540384.1"/>
    </source>
</evidence>
<organism evidence="3 4">
    <name type="scientific">Adhaeribacter rhizoryzae</name>
    <dbReference type="NCBI Taxonomy" id="2607907"/>
    <lineage>
        <taxon>Bacteria</taxon>
        <taxon>Pseudomonadati</taxon>
        <taxon>Bacteroidota</taxon>
        <taxon>Cytophagia</taxon>
        <taxon>Cytophagales</taxon>
        <taxon>Hymenobacteraceae</taxon>
        <taxon>Adhaeribacter</taxon>
    </lineage>
</organism>
<protein>
    <submittedName>
        <fullName evidence="3">MBL fold metallo-hydrolase</fullName>
    </submittedName>
</protein>
<dbReference type="Gene3D" id="3.60.15.10">
    <property type="entry name" value="Ribonuclease Z/Hydroxyacylglutathione hydrolase-like"/>
    <property type="match status" value="1"/>
</dbReference>
<evidence type="ECO:0000313" key="4">
    <source>
        <dbReference type="Proteomes" id="UP000323426"/>
    </source>
</evidence>
<sequence length="232" mass="26754">MQLKFIGTGGAFEPEYFNSAALLSFKNKTILIDAGFTVYPRLLALDLFFKIDYILITHLHNDHSGSLANILLHKYFHDKGQQFTILYQSEKFKKQLEEFLVIQLKDTTKYANFAPLETLSDISALDTFGRHSEGFQTYSFIFEEENERLVYSGDLGQADFLFAHLQKLPPLPTTVFHDITFNPKNEGHAHYTKLQPYQAQYKIFGYHCNPTENPADNTIPLVANQPELFYPR</sequence>
<keyword evidence="4" id="KW-1185">Reference proteome</keyword>
<dbReference type="AlphaFoldDB" id="A0A5M6CYT8"/>